<protein>
    <recommendedName>
        <fullName evidence="3">FAD:protein FMN transferase</fullName>
        <ecNumber evidence="2">2.7.1.180</ecNumber>
    </recommendedName>
    <alternativeName>
        <fullName evidence="9">Flavin transferase</fullName>
    </alternativeName>
</protein>
<dbReference type="Gene3D" id="3.10.520.10">
    <property type="entry name" value="ApbE-like domains"/>
    <property type="match status" value="1"/>
</dbReference>
<dbReference type="Pfam" id="PF02424">
    <property type="entry name" value="ApbE"/>
    <property type="match status" value="1"/>
</dbReference>
<gene>
    <name evidence="11" type="ORF">ACFFPI_12810</name>
</gene>
<evidence type="ECO:0000313" key="11">
    <source>
        <dbReference type="EMBL" id="MFB9714999.1"/>
    </source>
</evidence>
<evidence type="ECO:0000256" key="3">
    <source>
        <dbReference type="ARBA" id="ARBA00016337"/>
    </source>
</evidence>
<keyword evidence="7" id="KW-0274">FAD</keyword>
<sequence>MPHQDWSGFSFDGIGTRWEISTPEPLGNAVRRRLREVVEDYDRNYSRFRADSVVAGLAREAGTVTLPSGASGLEALFRKLYRLSSGAVTPLIGGSLEQLGYGPGYALQALGDPVPAPRWEDVLVWNGTQVTTSVPLVLDIGAAGKGQLVDLTAAVLRSTGTTEFLVDASGDMLHSGTEPLGVALEHPYDPTQAIGVVELHDGALCASAANRRAWGDGLHHVLDGATGRPIETVVATWTTAATAMEADALATALFMVDPTVLEEEFEFSWLKVYSDGHAAFSAGFEGTLFT</sequence>
<accession>A0ABV5US34</accession>
<evidence type="ECO:0000256" key="7">
    <source>
        <dbReference type="ARBA" id="ARBA00022827"/>
    </source>
</evidence>
<dbReference type="InterPro" id="IPR024932">
    <property type="entry name" value="ApbE"/>
</dbReference>
<comment type="cofactor">
    <cofactor evidence="1">
        <name>Mg(2+)</name>
        <dbReference type="ChEBI" id="CHEBI:18420"/>
    </cofactor>
</comment>
<dbReference type="InterPro" id="IPR003374">
    <property type="entry name" value="ApbE-like_sf"/>
</dbReference>
<keyword evidence="12" id="KW-1185">Reference proteome</keyword>
<keyword evidence="8" id="KW-0460">Magnesium</keyword>
<dbReference type="EC" id="2.7.1.180" evidence="2"/>
<keyword evidence="4" id="KW-0285">Flavoprotein</keyword>
<dbReference type="SUPFAM" id="SSF143631">
    <property type="entry name" value="ApbE-like"/>
    <property type="match status" value="1"/>
</dbReference>
<organism evidence="11 12">
    <name type="scientific">Arthrobacter methylotrophus</name>
    <dbReference type="NCBI Taxonomy" id="121291"/>
    <lineage>
        <taxon>Bacteria</taxon>
        <taxon>Bacillati</taxon>
        <taxon>Actinomycetota</taxon>
        <taxon>Actinomycetes</taxon>
        <taxon>Micrococcales</taxon>
        <taxon>Micrococcaceae</taxon>
        <taxon>Arthrobacter</taxon>
    </lineage>
</organism>
<dbReference type="RefSeq" id="WP_345039209.1">
    <property type="nucleotide sequence ID" value="NZ_BAABED010000001.1"/>
</dbReference>
<evidence type="ECO:0000256" key="8">
    <source>
        <dbReference type="ARBA" id="ARBA00022842"/>
    </source>
</evidence>
<evidence type="ECO:0000256" key="10">
    <source>
        <dbReference type="ARBA" id="ARBA00048540"/>
    </source>
</evidence>
<evidence type="ECO:0000256" key="9">
    <source>
        <dbReference type="ARBA" id="ARBA00031306"/>
    </source>
</evidence>
<evidence type="ECO:0000256" key="6">
    <source>
        <dbReference type="ARBA" id="ARBA00022723"/>
    </source>
</evidence>
<keyword evidence="5 11" id="KW-0808">Transferase</keyword>
<dbReference type="Proteomes" id="UP001589536">
    <property type="component" value="Unassembled WGS sequence"/>
</dbReference>
<keyword evidence="6" id="KW-0479">Metal-binding</keyword>
<dbReference type="PANTHER" id="PTHR30040">
    <property type="entry name" value="THIAMINE BIOSYNTHESIS LIPOPROTEIN APBE"/>
    <property type="match status" value="1"/>
</dbReference>
<dbReference type="EMBL" id="JBHMBH010000027">
    <property type="protein sequence ID" value="MFB9714999.1"/>
    <property type="molecule type" value="Genomic_DNA"/>
</dbReference>
<dbReference type="GO" id="GO:0016740">
    <property type="term" value="F:transferase activity"/>
    <property type="evidence" value="ECO:0007669"/>
    <property type="project" value="UniProtKB-KW"/>
</dbReference>
<evidence type="ECO:0000256" key="4">
    <source>
        <dbReference type="ARBA" id="ARBA00022630"/>
    </source>
</evidence>
<comment type="caution">
    <text evidence="11">The sequence shown here is derived from an EMBL/GenBank/DDBJ whole genome shotgun (WGS) entry which is preliminary data.</text>
</comment>
<evidence type="ECO:0000256" key="2">
    <source>
        <dbReference type="ARBA" id="ARBA00011955"/>
    </source>
</evidence>
<name>A0ABV5US34_9MICC</name>
<proteinExistence type="predicted"/>
<evidence type="ECO:0000313" key="12">
    <source>
        <dbReference type="Proteomes" id="UP001589536"/>
    </source>
</evidence>
<reference evidence="11 12" key="1">
    <citation type="submission" date="2024-09" db="EMBL/GenBank/DDBJ databases">
        <authorList>
            <person name="Sun Q."/>
            <person name="Mori K."/>
        </authorList>
    </citation>
    <scope>NUCLEOTIDE SEQUENCE [LARGE SCALE GENOMIC DNA]</scope>
    <source>
        <strain evidence="11 12">JCM 13519</strain>
    </source>
</reference>
<dbReference type="PANTHER" id="PTHR30040:SF2">
    <property type="entry name" value="FAD:PROTEIN FMN TRANSFERASE"/>
    <property type="match status" value="1"/>
</dbReference>
<comment type="catalytic activity">
    <reaction evidence="10">
        <text>L-threonyl-[protein] + FAD = FMN-L-threonyl-[protein] + AMP + H(+)</text>
        <dbReference type="Rhea" id="RHEA:36847"/>
        <dbReference type="Rhea" id="RHEA-COMP:11060"/>
        <dbReference type="Rhea" id="RHEA-COMP:11061"/>
        <dbReference type="ChEBI" id="CHEBI:15378"/>
        <dbReference type="ChEBI" id="CHEBI:30013"/>
        <dbReference type="ChEBI" id="CHEBI:57692"/>
        <dbReference type="ChEBI" id="CHEBI:74257"/>
        <dbReference type="ChEBI" id="CHEBI:456215"/>
        <dbReference type="EC" id="2.7.1.180"/>
    </reaction>
</comment>
<evidence type="ECO:0000256" key="1">
    <source>
        <dbReference type="ARBA" id="ARBA00001946"/>
    </source>
</evidence>
<evidence type="ECO:0000256" key="5">
    <source>
        <dbReference type="ARBA" id="ARBA00022679"/>
    </source>
</evidence>